<dbReference type="RefSeq" id="WP_137267655.1">
    <property type="nucleotide sequence ID" value="NZ_SZUA01000003.1"/>
</dbReference>
<accession>A0A4U5JI54</accession>
<organism evidence="2 3">
    <name type="scientific">Luteimonas gilva</name>
    <dbReference type="NCBI Taxonomy" id="2572684"/>
    <lineage>
        <taxon>Bacteria</taxon>
        <taxon>Pseudomonadati</taxon>
        <taxon>Pseudomonadota</taxon>
        <taxon>Gammaproteobacteria</taxon>
        <taxon>Lysobacterales</taxon>
        <taxon>Lysobacteraceae</taxon>
        <taxon>Luteimonas</taxon>
    </lineage>
</organism>
<dbReference type="Proteomes" id="UP000308707">
    <property type="component" value="Unassembled WGS sequence"/>
</dbReference>
<name>A0A4U5JI54_9GAMM</name>
<dbReference type="EMBL" id="SZUA01000003">
    <property type="protein sequence ID" value="TKR29250.1"/>
    <property type="molecule type" value="Genomic_DNA"/>
</dbReference>
<protein>
    <submittedName>
        <fullName evidence="2">Uncharacterized protein</fullName>
    </submittedName>
</protein>
<proteinExistence type="predicted"/>
<comment type="caution">
    <text evidence="2">The sequence shown here is derived from an EMBL/GenBank/DDBJ whole genome shotgun (WGS) entry which is preliminary data.</text>
</comment>
<keyword evidence="1" id="KW-0812">Transmembrane</keyword>
<reference evidence="2 3" key="1">
    <citation type="submission" date="2019-04" db="EMBL/GenBank/DDBJ databases">
        <title>Reference strain of H23.</title>
        <authorList>
            <person name="Luo X."/>
        </authorList>
    </citation>
    <scope>NUCLEOTIDE SEQUENCE [LARGE SCALE GENOMIC DNA]</scope>
    <source>
        <strain evidence="2 3">H23</strain>
    </source>
</reference>
<keyword evidence="1" id="KW-0472">Membrane</keyword>
<keyword evidence="1" id="KW-1133">Transmembrane helix</keyword>
<evidence type="ECO:0000313" key="3">
    <source>
        <dbReference type="Proteomes" id="UP000308707"/>
    </source>
</evidence>
<feature type="transmembrane region" description="Helical" evidence="1">
    <location>
        <begin position="31"/>
        <end position="59"/>
    </location>
</feature>
<feature type="transmembrane region" description="Helical" evidence="1">
    <location>
        <begin position="79"/>
        <end position="102"/>
    </location>
</feature>
<evidence type="ECO:0000313" key="2">
    <source>
        <dbReference type="EMBL" id="TKR29250.1"/>
    </source>
</evidence>
<keyword evidence="3" id="KW-1185">Reference proteome</keyword>
<dbReference type="AlphaFoldDB" id="A0A4U5JI54"/>
<evidence type="ECO:0000256" key="1">
    <source>
        <dbReference type="SAM" id="Phobius"/>
    </source>
</evidence>
<sequence>MENPYQSPNAAVLERTRPGPELDDVASGQKLVIYAILLYFVAAAARAALGPLAIVPFLICLGMGWTGIYRLSRGLGDPMWMRILLLILMLVPLVGLIVLVILSSRGTSRLKKAGYSVGLLGARDYGK</sequence>
<dbReference type="OrthoDB" id="6058478at2"/>
<gene>
    <name evidence="2" type="ORF">FCE95_13880</name>
</gene>